<evidence type="ECO:0000256" key="1">
    <source>
        <dbReference type="SAM" id="SignalP"/>
    </source>
</evidence>
<dbReference type="PANTHER" id="PTHR45663:SF11">
    <property type="entry name" value="GEO12009P1"/>
    <property type="match status" value="1"/>
</dbReference>
<feature type="domain" description="Thioredoxin" evidence="2">
    <location>
        <begin position="1"/>
        <end position="131"/>
    </location>
</feature>
<proteinExistence type="predicted"/>
<dbReference type="GO" id="GO:0045454">
    <property type="term" value="P:cell redox homeostasis"/>
    <property type="evidence" value="ECO:0007669"/>
    <property type="project" value="TreeGrafter"/>
</dbReference>
<dbReference type="CDD" id="cd02947">
    <property type="entry name" value="TRX_family"/>
    <property type="match status" value="1"/>
</dbReference>
<gene>
    <name evidence="3" type="ORF">GEOBRER4_n2277</name>
</gene>
<evidence type="ECO:0000313" key="3">
    <source>
        <dbReference type="EMBL" id="BCG47445.1"/>
    </source>
</evidence>
<dbReference type="AlphaFoldDB" id="A0A6S6M7S4"/>
<dbReference type="Pfam" id="PF00085">
    <property type="entry name" value="Thioredoxin"/>
    <property type="match status" value="1"/>
</dbReference>
<feature type="signal peptide" evidence="1">
    <location>
        <begin position="1"/>
        <end position="18"/>
    </location>
</feature>
<organism evidence="3 4">
    <name type="scientific">Citrifermentans bremense</name>
    <dbReference type="NCBI Taxonomy" id="60035"/>
    <lineage>
        <taxon>Bacteria</taxon>
        <taxon>Pseudomonadati</taxon>
        <taxon>Thermodesulfobacteriota</taxon>
        <taxon>Desulfuromonadia</taxon>
        <taxon>Geobacterales</taxon>
        <taxon>Geobacteraceae</taxon>
        <taxon>Citrifermentans</taxon>
    </lineage>
</organism>
<sequence>MRALLAAALVLTAVNAQAELPSASDAAVRQALASGKPVIIDLGARTCIPCKKMAPILEGLSLEYRGKASVLFIDVHENKSAADRFKVRMIPTQIFFDGKGKEVSSRLQISRQRVIPENAAVSSGGAEASLG</sequence>
<dbReference type="PANTHER" id="PTHR45663">
    <property type="entry name" value="GEO12009P1"/>
    <property type="match status" value="1"/>
</dbReference>
<keyword evidence="1" id="KW-0732">Signal</keyword>
<dbReference type="GO" id="GO:0015035">
    <property type="term" value="F:protein-disulfide reductase activity"/>
    <property type="evidence" value="ECO:0007669"/>
    <property type="project" value="TreeGrafter"/>
</dbReference>
<dbReference type="Gene3D" id="3.40.30.10">
    <property type="entry name" value="Glutaredoxin"/>
    <property type="match status" value="1"/>
</dbReference>
<dbReference type="InterPro" id="IPR036249">
    <property type="entry name" value="Thioredoxin-like_sf"/>
</dbReference>
<name>A0A6S6M7S4_9BACT</name>
<evidence type="ECO:0000259" key="2">
    <source>
        <dbReference type="PROSITE" id="PS51352"/>
    </source>
</evidence>
<reference evidence="3 4" key="1">
    <citation type="submission" date="2020-06" db="EMBL/GenBank/DDBJ databases">
        <title>Interaction of electrochemicaly active bacteria, Geobacter bremensis R4 on different carbon anode.</title>
        <authorList>
            <person name="Meng L."/>
            <person name="Yoshida N."/>
        </authorList>
    </citation>
    <scope>NUCLEOTIDE SEQUENCE [LARGE SCALE GENOMIC DNA]</scope>
    <source>
        <strain evidence="3 4">R4</strain>
    </source>
</reference>
<dbReference type="Proteomes" id="UP000515472">
    <property type="component" value="Chromosome"/>
</dbReference>
<dbReference type="InterPro" id="IPR013766">
    <property type="entry name" value="Thioredoxin_domain"/>
</dbReference>
<keyword evidence="4" id="KW-1185">Reference proteome</keyword>
<accession>A0A6S6M7S4</accession>
<dbReference type="PROSITE" id="PS51352">
    <property type="entry name" value="THIOREDOXIN_2"/>
    <property type="match status" value="1"/>
</dbReference>
<feature type="chain" id="PRO_5028350861" evidence="1">
    <location>
        <begin position="19"/>
        <end position="131"/>
    </location>
</feature>
<dbReference type="KEGG" id="gbn:GEOBRER4_21950"/>
<dbReference type="GO" id="GO:0005829">
    <property type="term" value="C:cytosol"/>
    <property type="evidence" value="ECO:0007669"/>
    <property type="project" value="TreeGrafter"/>
</dbReference>
<evidence type="ECO:0000313" key="4">
    <source>
        <dbReference type="Proteomes" id="UP000515472"/>
    </source>
</evidence>
<dbReference type="RefSeq" id="WP_185242350.1">
    <property type="nucleotide sequence ID" value="NZ_AP023213.1"/>
</dbReference>
<dbReference type="EMBL" id="AP023213">
    <property type="protein sequence ID" value="BCG47445.1"/>
    <property type="molecule type" value="Genomic_DNA"/>
</dbReference>
<protein>
    <submittedName>
        <fullName evidence="3">Thioredoxin</fullName>
    </submittedName>
</protein>
<dbReference type="SUPFAM" id="SSF52833">
    <property type="entry name" value="Thioredoxin-like"/>
    <property type="match status" value="1"/>
</dbReference>